<evidence type="ECO:0000313" key="3">
    <source>
        <dbReference type="EMBL" id="SHK42766.1"/>
    </source>
</evidence>
<accession>A0A1M6SDK0</accession>
<dbReference type="SUPFAM" id="SSF47240">
    <property type="entry name" value="Ferritin-like"/>
    <property type="match status" value="1"/>
</dbReference>
<sequence length="183" mass="20863">MQGVEKLPQVFKEPERPRTAVYPNAIGLPRPVVEQLLPHLDAFLASLWILYHQYHKHAWLTTGTTYASLAPFFQTCYEQVHESLDRVAARVTLLGGVPTCHPEELVKRSFLTHEPEGAYAVVTMLQHDLRAERELCIQLRGSIALAWELNEHGTRRLLEEVLLGAETRAMQLARFLKDEALTE</sequence>
<dbReference type="Gene3D" id="1.20.1260.10">
    <property type="match status" value="1"/>
</dbReference>
<evidence type="ECO:0000313" key="4">
    <source>
        <dbReference type="Proteomes" id="UP000185812"/>
    </source>
</evidence>
<dbReference type="STRING" id="633813.SAMN04488087_1053"/>
<dbReference type="AlphaFoldDB" id="A0A1M6SDK0"/>
<keyword evidence="4" id="KW-1185">Reference proteome</keyword>
<dbReference type="PANTHER" id="PTHR42932:SF1">
    <property type="entry name" value="GENERAL STRESS PROTEIN 20U"/>
    <property type="match status" value="1"/>
</dbReference>
<name>A0A1M6SDK0_9BACT</name>
<gene>
    <name evidence="3" type="ORF">SAMN04488087_1053</name>
</gene>
<comment type="similarity">
    <text evidence="1">Belongs to the Dps family.</text>
</comment>
<reference evidence="4" key="1">
    <citation type="submission" date="2016-11" db="EMBL/GenBank/DDBJ databases">
        <authorList>
            <person name="Varghese N."/>
            <person name="Submissions S."/>
        </authorList>
    </citation>
    <scope>NUCLEOTIDE SEQUENCE [LARGE SCALE GENOMIC DNA]</scope>
    <source>
        <strain evidence="4">DSM 22212</strain>
    </source>
</reference>
<proteinExistence type="inferred from homology"/>
<dbReference type="InterPro" id="IPR002177">
    <property type="entry name" value="DPS_DNA-bd"/>
</dbReference>
<dbReference type="GO" id="GO:0008199">
    <property type="term" value="F:ferric iron binding"/>
    <property type="evidence" value="ECO:0007669"/>
    <property type="project" value="InterPro"/>
</dbReference>
<organism evidence="3 4">
    <name type="scientific">Rhodothermus profundi</name>
    <dbReference type="NCBI Taxonomy" id="633813"/>
    <lineage>
        <taxon>Bacteria</taxon>
        <taxon>Pseudomonadati</taxon>
        <taxon>Rhodothermota</taxon>
        <taxon>Rhodothermia</taxon>
        <taxon>Rhodothermales</taxon>
        <taxon>Rhodothermaceae</taxon>
        <taxon>Rhodothermus</taxon>
    </lineage>
</organism>
<dbReference type="Pfam" id="PF00210">
    <property type="entry name" value="Ferritin"/>
    <property type="match status" value="1"/>
</dbReference>
<evidence type="ECO:0000256" key="1">
    <source>
        <dbReference type="ARBA" id="ARBA00009497"/>
    </source>
</evidence>
<dbReference type="OrthoDB" id="9797023at2"/>
<dbReference type="RefSeq" id="WP_072714932.1">
    <property type="nucleotide sequence ID" value="NZ_FRAU01000003.1"/>
</dbReference>
<protein>
    <submittedName>
        <fullName evidence="3">DNA-binding ferritin-like protein (Oxidative damage protectant)</fullName>
    </submittedName>
</protein>
<evidence type="ECO:0000259" key="2">
    <source>
        <dbReference type="Pfam" id="PF00210"/>
    </source>
</evidence>
<dbReference type="Proteomes" id="UP000185812">
    <property type="component" value="Unassembled WGS sequence"/>
</dbReference>
<dbReference type="InterPro" id="IPR012347">
    <property type="entry name" value="Ferritin-like"/>
</dbReference>
<dbReference type="EMBL" id="FRAU01000003">
    <property type="protein sequence ID" value="SHK42766.1"/>
    <property type="molecule type" value="Genomic_DNA"/>
</dbReference>
<dbReference type="PANTHER" id="PTHR42932">
    <property type="entry name" value="GENERAL STRESS PROTEIN 20U"/>
    <property type="match status" value="1"/>
</dbReference>
<dbReference type="InterPro" id="IPR008331">
    <property type="entry name" value="Ferritin_DPS_dom"/>
</dbReference>
<dbReference type="InterPro" id="IPR009078">
    <property type="entry name" value="Ferritin-like_SF"/>
</dbReference>
<dbReference type="GO" id="GO:0003677">
    <property type="term" value="F:DNA binding"/>
    <property type="evidence" value="ECO:0007669"/>
    <property type="project" value="UniProtKB-KW"/>
</dbReference>
<keyword evidence="3" id="KW-0238">DNA-binding</keyword>
<feature type="domain" description="Ferritin/DPS" evidence="2">
    <location>
        <begin position="40"/>
        <end position="177"/>
    </location>
</feature>